<comment type="cofactor">
    <cofactor evidence="1 5">
        <name>pyridoxal 5'-phosphate</name>
        <dbReference type="ChEBI" id="CHEBI:597326"/>
    </cofactor>
</comment>
<dbReference type="FunFam" id="3.40.640.10:FF:000009">
    <property type="entry name" value="Cystathionine gamma-synthase homolog"/>
    <property type="match status" value="1"/>
</dbReference>
<keyword evidence="3 4" id="KW-0663">Pyridoxal phosphate</keyword>
<accession>A0A7V5RPE8</accession>
<evidence type="ECO:0000256" key="4">
    <source>
        <dbReference type="PIRSR" id="PIRSR001434-2"/>
    </source>
</evidence>
<sequence length="380" mass="41620">MGFQTDSIHAGQQPDPSTGAIMTPIFQTSTFVQDSIGKHKGYEYARTQNPTRQAMEKNIAVLEKGKHGIAFASGLAAISAIIQMLKSGDHVICSDNVYGGTYRVFETVFKKFGLSFSFVDTSDIEQVKKAFTAQTQLIFVETPTNPMLTLTSLSAIAGLAREKGCLTVVDNTFMSPYFQNPLTFDIDMVVHSSTKYLNGHSDVVGGIVLTRRDDLAEKLFYLQNAAGAVPGPQDCFLILRATKTLALRMREHEKNALAVARYLEKHPRVERVYYPGLSSHPQHQLAREQMSGFGGIVSMELGSLDNARKFAEAVRIFSLAESLGGVESLVDHPAIMTHASVPREERMRMGLTDGLIRLSVGVEDEEDLLADVEQALAAIG</sequence>
<feature type="modified residue" description="N6-(pyridoxal phosphate)lysine" evidence="4">
    <location>
        <position position="195"/>
    </location>
</feature>
<dbReference type="InterPro" id="IPR015422">
    <property type="entry name" value="PyrdxlP-dep_Trfase_small"/>
</dbReference>
<dbReference type="Gene3D" id="3.90.1150.10">
    <property type="entry name" value="Aspartate Aminotransferase, domain 1"/>
    <property type="match status" value="1"/>
</dbReference>
<dbReference type="PROSITE" id="PS00868">
    <property type="entry name" value="CYS_MET_METAB_PP"/>
    <property type="match status" value="1"/>
</dbReference>
<protein>
    <submittedName>
        <fullName evidence="6">PLP-dependent transferase</fullName>
    </submittedName>
</protein>
<dbReference type="SUPFAM" id="SSF53383">
    <property type="entry name" value="PLP-dependent transferases"/>
    <property type="match status" value="1"/>
</dbReference>
<dbReference type="InterPro" id="IPR015421">
    <property type="entry name" value="PyrdxlP-dep_Trfase_major"/>
</dbReference>
<dbReference type="PANTHER" id="PTHR11808">
    <property type="entry name" value="TRANS-SULFURATION ENZYME FAMILY MEMBER"/>
    <property type="match status" value="1"/>
</dbReference>
<dbReference type="AlphaFoldDB" id="A0A7V5RPE8"/>
<dbReference type="InterPro" id="IPR054542">
    <property type="entry name" value="Cys_met_metab_PP"/>
</dbReference>
<evidence type="ECO:0000256" key="2">
    <source>
        <dbReference type="ARBA" id="ARBA00009077"/>
    </source>
</evidence>
<dbReference type="GO" id="GO:0030170">
    <property type="term" value="F:pyridoxal phosphate binding"/>
    <property type="evidence" value="ECO:0007669"/>
    <property type="project" value="InterPro"/>
</dbReference>
<proteinExistence type="inferred from homology"/>
<dbReference type="GO" id="GO:0004123">
    <property type="term" value="F:cystathionine gamma-lyase activity"/>
    <property type="evidence" value="ECO:0007669"/>
    <property type="project" value="TreeGrafter"/>
</dbReference>
<gene>
    <name evidence="6" type="ORF">ENJ15_04815</name>
</gene>
<dbReference type="InterPro" id="IPR000277">
    <property type="entry name" value="Cys/Met-Metab_PyrdxlP-dep_enz"/>
</dbReference>
<dbReference type="EMBL" id="DRLI01000182">
    <property type="protein sequence ID" value="HHM02313.1"/>
    <property type="molecule type" value="Genomic_DNA"/>
</dbReference>
<reference evidence="6" key="1">
    <citation type="journal article" date="2020" name="mSystems">
        <title>Genome- and Community-Level Interaction Insights into Carbon Utilization and Element Cycling Functions of Hydrothermarchaeota in Hydrothermal Sediment.</title>
        <authorList>
            <person name="Zhou Z."/>
            <person name="Liu Y."/>
            <person name="Xu W."/>
            <person name="Pan J."/>
            <person name="Luo Z.H."/>
            <person name="Li M."/>
        </authorList>
    </citation>
    <scope>NUCLEOTIDE SEQUENCE [LARGE SCALE GENOMIC DNA]</scope>
    <source>
        <strain evidence="6">HyVt-460</strain>
    </source>
</reference>
<evidence type="ECO:0000313" key="6">
    <source>
        <dbReference type="EMBL" id="HHM02313.1"/>
    </source>
</evidence>
<dbReference type="GO" id="GO:0019346">
    <property type="term" value="P:transsulfuration"/>
    <property type="evidence" value="ECO:0007669"/>
    <property type="project" value="InterPro"/>
</dbReference>
<comment type="similarity">
    <text evidence="2 5">Belongs to the trans-sulfuration enzymes family.</text>
</comment>
<dbReference type="Gene3D" id="3.40.640.10">
    <property type="entry name" value="Type I PLP-dependent aspartate aminotransferase-like (Major domain)"/>
    <property type="match status" value="1"/>
</dbReference>
<dbReference type="InterPro" id="IPR015424">
    <property type="entry name" value="PyrdxlP-dep_Trfase"/>
</dbReference>
<dbReference type="GO" id="GO:0003962">
    <property type="term" value="F:cystathionine gamma-synthase activity"/>
    <property type="evidence" value="ECO:0007669"/>
    <property type="project" value="TreeGrafter"/>
</dbReference>
<evidence type="ECO:0000256" key="1">
    <source>
        <dbReference type="ARBA" id="ARBA00001933"/>
    </source>
</evidence>
<organism evidence="6">
    <name type="scientific">Caldithrix abyssi</name>
    <dbReference type="NCBI Taxonomy" id="187145"/>
    <lineage>
        <taxon>Bacteria</taxon>
        <taxon>Pseudomonadati</taxon>
        <taxon>Calditrichota</taxon>
        <taxon>Calditrichia</taxon>
        <taxon>Calditrichales</taxon>
        <taxon>Calditrichaceae</taxon>
        <taxon>Caldithrix</taxon>
    </lineage>
</organism>
<dbReference type="CDD" id="cd00614">
    <property type="entry name" value="CGS_like"/>
    <property type="match status" value="1"/>
</dbReference>
<dbReference type="GO" id="GO:0005737">
    <property type="term" value="C:cytoplasm"/>
    <property type="evidence" value="ECO:0007669"/>
    <property type="project" value="TreeGrafter"/>
</dbReference>
<dbReference type="PANTHER" id="PTHR11808:SF15">
    <property type="entry name" value="CYSTATHIONINE GAMMA-LYASE"/>
    <property type="match status" value="1"/>
</dbReference>
<dbReference type="GO" id="GO:0019343">
    <property type="term" value="P:cysteine biosynthetic process via cystathionine"/>
    <property type="evidence" value="ECO:0007669"/>
    <property type="project" value="TreeGrafter"/>
</dbReference>
<name>A0A7V5RPE8_CALAY</name>
<comment type="caution">
    <text evidence="6">The sequence shown here is derived from an EMBL/GenBank/DDBJ whole genome shotgun (WGS) entry which is preliminary data.</text>
</comment>
<keyword evidence="6" id="KW-0808">Transferase</keyword>
<dbReference type="Proteomes" id="UP000885771">
    <property type="component" value="Unassembled WGS sequence"/>
</dbReference>
<dbReference type="Pfam" id="PF01053">
    <property type="entry name" value="Cys_Met_Meta_PP"/>
    <property type="match status" value="1"/>
</dbReference>
<evidence type="ECO:0000256" key="5">
    <source>
        <dbReference type="RuleBase" id="RU362118"/>
    </source>
</evidence>
<dbReference type="PIRSF" id="PIRSF001434">
    <property type="entry name" value="CGS"/>
    <property type="match status" value="1"/>
</dbReference>
<evidence type="ECO:0000256" key="3">
    <source>
        <dbReference type="ARBA" id="ARBA00022898"/>
    </source>
</evidence>
<dbReference type="FunFam" id="3.90.1150.10:FF:000008">
    <property type="entry name" value="Cystathionine gamma-synthase"/>
    <property type="match status" value="1"/>
</dbReference>